<evidence type="ECO:0000313" key="2">
    <source>
        <dbReference type="Proteomes" id="UP000671995"/>
    </source>
</evidence>
<accession>A0A975F097</accession>
<name>A0A975F097_9SPIR</name>
<reference evidence="1" key="2">
    <citation type="journal article" date="2021" name="Microbiol. Resour. Announc.">
        <title>Complete Genome Sequences of Three Human Oral Treponema parvum Isolates.</title>
        <authorList>
            <person name="Zeng H."/>
            <person name="Watt R.M."/>
        </authorList>
    </citation>
    <scope>NUCLEOTIDE SEQUENCE</scope>
    <source>
        <strain evidence="1">ATCC 700773</strain>
    </source>
</reference>
<gene>
    <name evidence="1" type="ORF">HRI96_07910</name>
</gene>
<dbReference type="Proteomes" id="UP000671995">
    <property type="component" value="Chromosome"/>
</dbReference>
<evidence type="ECO:0000313" key="1">
    <source>
        <dbReference type="EMBL" id="QTQ12124.1"/>
    </source>
</evidence>
<protein>
    <submittedName>
        <fullName evidence="1">Uncharacterized protein</fullName>
    </submittedName>
</protein>
<dbReference type="AlphaFoldDB" id="A0A975F097"/>
<dbReference type="EMBL" id="CP054257">
    <property type="protein sequence ID" value="QTQ12124.1"/>
    <property type="molecule type" value="Genomic_DNA"/>
</dbReference>
<proteinExistence type="predicted"/>
<sequence>MASFENDMLKARFRLRDASSVMLKEFLSKSSTAAFTVSVANDVLAESIVLLADIFKT</sequence>
<reference evidence="1" key="1">
    <citation type="submission" date="2020-05" db="EMBL/GenBank/DDBJ databases">
        <authorList>
            <person name="Zeng H."/>
            <person name="Chan Y.K."/>
            <person name="Watt R.M."/>
        </authorList>
    </citation>
    <scope>NUCLEOTIDE SEQUENCE</scope>
    <source>
        <strain evidence="1">ATCC 700773</strain>
    </source>
</reference>
<organism evidence="1 2">
    <name type="scientific">Treponema parvum</name>
    <dbReference type="NCBI Taxonomy" id="138851"/>
    <lineage>
        <taxon>Bacteria</taxon>
        <taxon>Pseudomonadati</taxon>
        <taxon>Spirochaetota</taxon>
        <taxon>Spirochaetia</taxon>
        <taxon>Spirochaetales</taxon>
        <taxon>Treponemataceae</taxon>
        <taxon>Treponema</taxon>
    </lineage>
</organism>
<dbReference type="RefSeq" id="WP_210116838.1">
    <property type="nucleotide sequence ID" value="NZ_CP054257.1"/>
</dbReference>